<proteinExistence type="predicted"/>
<dbReference type="AlphaFoldDB" id="A0A6N2M466"/>
<sequence length="118" mass="13431">MATTRVIMVACVVLFFLILCREAVRVEGRPLKSELCKECSTNNDNSVNVPEWNHVWQMVKRKQVRSTMLKISGPQNQVTVRELVTPSTIEHPALVLIQPSMPQLLGVEVLMVGRRRSY</sequence>
<evidence type="ECO:0000256" key="1">
    <source>
        <dbReference type="SAM" id="SignalP"/>
    </source>
</evidence>
<protein>
    <submittedName>
        <fullName evidence="2">Uncharacterized protein</fullName>
    </submittedName>
</protein>
<feature type="signal peptide" evidence="1">
    <location>
        <begin position="1"/>
        <end position="23"/>
    </location>
</feature>
<gene>
    <name evidence="2" type="ORF">SVIM_LOCUS318073</name>
</gene>
<dbReference type="EMBL" id="CAADRP010001696">
    <property type="protein sequence ID" value="VFU48483.1"/>
    <property type="molecule type" value="Genomic_DNA"/>
</dbReference>
<feature type="chain" id="PRO_5026970253" evidence="1">
    <location>
        <begin position="24"/>
        <end position="118"/>
    </location>
</feature>
<name>A0A6N2M466_SALVM</name>
<accession>A0A6N2M466</accession>
<keyword evidence="1" id="KW-0732">Signal</keyword>
<organism evidence="2">
    <name type="scientific">Salix viminalis</name>
    <name type="common">Common osier</name>
    <name type="synonym">Basket willow</name>
    <dbReference type="NCBI Taxonomy" id="40686"/>
    <lineage>
        <taxon>Eukaryota</taxon>
        <taxon>Viridiplantae</taxon>
        <taxon>Streptophyta</taxon>
        <taxon>Embryophyta</taxon>
        <taxon>Tracheophyta</taxon>
        <taxon>Spermatophyta</taxon>
        <taxon>Magnoliopsida</taxon>
        <taxon>eudicotyledons</taxon>
        <taxon>Gunneridae</taxon>
        <taxon>Pentapetalae</taxon>
        <taxon>rosids</taxon>
        <taxon>fabids</taxon>
        <taxon>Malpighiales</taxon>
        <taxon>Salicaceae</taxon>
        <taxon>Saliceae</taxon>
        <taxon>Salix</taxon>
    </lineage>
</organism>
<evidence type="ECO:0000313" key="2">
    <source>
        <dbReference type="EMBL" id="VFU48483.1"/>
    </source>
</evidence>
<reference evidence="2" key="1">
    <citation type="submission" date="2019-03" db="EMBL/GenBank/DDBJ databases">
        <authorList>
            <person name="Mank J."/>
            <person name="Almeida P."/>
        </authorList>
    </citation>
    <scope>NUCLEOTIDE SEQUENCE</scope>
    <source>
        <strain evidence="2">78183</strain>
    </source>
</reference>